<feature type="domain" description="HTH cro/C1-type" evidence="2">
    <location>
        <begin position="9"/>
        <end position="63"/>
    </location>
</feature>
<dbReference type="Gene3D" id="2.60.120.10">
    <property type="entry name" value="Jelly Rolls"/>
    <property type="match status" value="1"/>
</dbReference>
<organism evidence="3 4">
    <name type="scientific">Alkaliphilus peptidifermentans DSM 18978</name>
    <dbReference type="NCBI Taxonomy" id="1120976"/>
    <lineage>
        <taxon>Bacteria</taxon>
        <taxon>Bacillati</taxon>
        <taxon>Bacillota</taxon>
        <taxon>Clostridia</taxon>
        <taxon>Peptostreptococcales</taxon>
        <taxon>Natronincolaceae</taxon>
        <taxon>Alkaliphilus</taxon>
    </lineage>
</organism>
<dbReference type="CDD" id="cd00093">
    <property type="entry name" value="HTH_XRE"/>
    <property type="match status" value="1"/>
</dbReference>
<dbReference type="Proteomes" id="UP000198636">
    <property type="component" value="Unassembled WGS sequence"/>
</dbReference>
<dbReference type="OrthoDB" id="9814553at2"/>
<protein>
    <submittedName>
        <fullName evidence="3">Transcriptional regulator, XRE family with cupin sensor</fullName>
    </submittedName>
</protein>
<evidence type="ECO:0000313" key="4">
    <source>
        <dbReference type="Proteomes" id="UP000198636"/>
    </source>
</evidence>
<dbReference type="GO" id="GO:0005829">
    <property type="term" value="C:cytosol"/>
    <property type="evidence" value="ECO:0007669"/>
    <property type="project" value="TreeGrafter"/>
</dbReference>
<accession>A0A1G5CEH6</accession>
<name>A0A1G5CEH6_9FIRM</name>
<dbReference type="Pfam" id="PF01381">
    <property type="entry name" value="HTH_3"/>
    <property type="match status" value="1"/>
</dbReference>
<dbReference type="GO" id="GO:0003677">
    <property type="term" value="F:DNA binding"/>
    <property type="evidence" value="ECO:0007669"/>
    <property type="project" value="UniProtKB-KW"/>
</dbReference>
<dbReference type="PANTHER" id="PTHR46797:SF25">
    <property type="entry name" value="TRANSCRIPTIONAL REGULATOR"/>
    <property type="match status" value="1"/>
</dbReference>
<sequence>MDKELGIKIKTLRTSKNFTLKDLSEKTNLSIGYISQLERGLTSAAISTLNNIAKVLEVDLSYFFSVYKEDNKRIIRSYEQKVTLVRDPLYIYYSLANRGECKDFTPALVNLLPTIDASEETLPYSHDGEEFIYVLEGILTLFIGDVRHDLYPGDSYHISSNTPHNWCNYTSKLVKILTINSKYNF</sequence>
<dbReference type="InterPro" id="IPR010982">
    <property type="entry name" value="Lambda_DNA-bd_dom_sf"/>
</dbReference>
<dbReference type="SUPFAM" id="SSF47413">
    <property type="entry name" value="lambda repressor-like DNA-binding domains"/>
    <property type="match status" value="1"/>
</dbReference>
<dbReference type="InterPro" id="IPR001387">
    <property type="entry name" value="Cro/C1-type_HTH"/>
</dbReference>
<dbReference type="InterPro" id="IPR011051">
    <property type="entry name" value="RmlC_Cupin_sf"/>
</dbReference>
<dbReference type="Gene3D" id="1.10.260.40">
    <property type="entry name" value="lambda repressor-like DNA-binding domains"/>
    <property type="match status" value="1"/>
</dbReference>
<dbReference type="PROSITE" id="PS50943">
    <property type="entry name" value="HTH_CROC1"/>
    <property type="match status" value="1"/>
</dbReference>
<dbReference type="SUPFAM" id="SSF51182">
    <property type="entry name" value="RmlC-like cupins"/>
    <property type="match status" value="1"/>
</dbReference>
<proteinExistence type="predicted"/>
<reference evidence="3 4" key="1">
    <citation type="submission" date="2016-10" db="EMBL/GenBank/DDBJ databases">
        <authorList>
            <person name="de Groot N.N."/>
        </authorList>
    </citation>
    <scope>NUCLEOTIDE SEQUENCE [LARGE SCALE GENOMIC DNA]</scope>
    <source>
        <strain evidence="3 4">DSM 18978</strain>
    </source>
</reference>
<evidence type="ECO:0000256" key="1">
    <source>
        <dbReference type="ARBA" id="ARBA00023125"/>
    </source>
</evidence>
<evidence type="ECO:0000313" key="3">
    <source>
        <dbReference type="EMBL" id="SCY00721.1"/>
    </source>
</evidence>
<dbReference type="AlphaFoldDB" id="A0A1G5CEH6"/>
<dbReference type="PANTHER" id="PTHR46797">
    <property type="entry name" value="HTH-TYPE TRANSCRIPTIONAL REGULATOR"/>
    <property type="match status" value="1"/>
</dbReference>
<evidence type="ECO:0000259" key="2">
    <source>
        <dbReference type="PROSITE" id="PS50943"/>
    </source>
</evidence>
<dbReference type="InterPro" id="IPR013096">
    <property type="entry name" value="Cupin_2"/>
</dbReference>
<dbReference type="InterPro" id="IPR050807">
    <property type="entry name" value="TransReg_Diox_bact_type"/>
</dbReference>
<dbReference type="SMART" id="SM00530">
    <property type="entry name" value="HTH_XRE"/>
    <property type="match status" value="1"/>
</dbReference>
<gene>
    <name evidence="3" type="ORF">SAMN03080606_00636</name>
</gene>
<dbReference type="Pfam" id="PF07883">
    <property type="entry name" value="Cupin_2"/>
    <property type="match status" value="1"/>
</dbReference>
<dbReference type="STRING" id="1120976.SAMN03080606_00636"/>
<dbReference type="EMBL" id="FMUS01000003">
    <property type="protein sequence ID" value="SCY00721.1"/>
    <property type="molecule type" value="Genomic_DNA"/>
</dbReference>
<dbReference type="GO" id="GO:0003700">
    <property type="term" value="F:DNA-binding transcription factor activity"/>
    <property type="evidence" value="ECO:0007669"/>
    <property type="project" value="TreeGrafter"/>
</dbReference>
<dbReference type="InterPro" id="IPR014710">
    <property type="entry name" value="RmlC-like_jellyroll"/>
</dbReference>
<keyword evidence="4" id="KW-1185">Reference proteome</keyword>
<keyword evidence="1" id="KW-0238">DNA-binding</keyword>
<dbReference type="RefSeq" id="WP_091539872.1">
    <property type="nucleotide sequence ID" value="NZ_FMUS01000003.1"/>
</dbReference>
<dbReference type="CDD" id="cd02209">
    <property type="entry name" value="cupin_XRE_C"/>
    <property type="match status" value="1"/>
</dbReference>